<comment type="caution">
    <text evidence="9">The sequence shown here is derived from an EMBL/GenBank/DDBJ whole genome shotgun (WGS) entry which is preliminary data.</text>
</comment>
<evidence type="ECO:0000256" key="2">
    <source>
        <dbReference type="ARBA" id="ARBA00009370"/>
    </source>
</evidence>
<evidence type="ECO:0000313" key="10">
    <source>
        <dbReference type="Proteomes" id="UP000658390"/>
    </source>
</evidence>
<keyword evidence="7" id="KW-0812">Transmembrane</keyword>
<dbReference type="Gene3D" id="2.10.109.10">
    <property type="entry name" value="Umud Fragment, subunit A"/>
    <property type="match status" value="1"/>
</dbReference>
<feature type="transmembrane region" description="Helical" evidence="7">
    <location>
        <begin position="46"/>
        <end position="67"/>
    </location>
</feature>
<keyword evidence="5 7" id="KW-0378">Hydrolase</keyword>
<comment type="similarity">
    <text evidence="2 7">Belongs to the peptidase S26 family.</text>
</comment>
<feature type="active site" evidence="6">
    <location>
        <position position="81"/>
    </location>
</feature>
<dbReference type="InterPro" id="IPR036286">
    <property type="entry name" value="LexA/Signal_pep-like_sf"/>
</dbReference>
<keyword evidence="7" id="KW-0472">Membrane</keyword>
<dbReference type="EMBL" id="JAEKCZ010000022">
    <property type="protein sequence ID" value="MBJ2258851.1"/>
    <property type="molecule type" value="Genomic_DNA"/>
</dbReference>
<proteinExistence type="inferred from homology"/>
<dbReference type="InterPro" id="IPR000223">
    <property type="entry name" value="Pept_S26A_signal_pept_1"/>
</dbReference>
<dbReference type="PANTHER" id="PTHR43390">
    <property type="entry name" value="SIGNAL PEPTIDASE I"/>
    <property type="match status" value="1"/>
</dbReference>
<dbReference type="GO" id="GO:0006465">
    <property type="term" value="P:signal peptide processing"/>
    <property type="evidence" value="ECO:0007669"/>
    <property type="project" value="InterPro"/>
</dbReference>
<sequence>MAGVLGPYFLLCTFIDMHVILLTCVAIGSPIWFVERVRAARRLLPLSHGVLGFAVELVPVAFLLLMIRSFVVEPYVVPSSSMRPNFAVGNYVLVDKITYGLRFPLTNKLFWNVSTPRRADVLVFRFPLDQSKPYIKRVIGLPGDVIEFREGVLYVNNLAVEVKEGGSYEYVDETSGKLRQATTMTENLAGSTFTILHDPHAQELGRGSDFPEISGCERKLDGLKCLVPNDAFFVLGDNRGDSLDSRYWGFVSQSDIIGRALYSVSIEHSGFRLKRISN</sequence>
<dbReference type="EC" id="3.4.21.89" evidence="3 7"/>
<dbReference type="InterPro" id="IPR019758">
    <property type="entry name" value="Pept_S26A_signal_pept_1_CS"/>
</dbReference>
<protein>
    <recommendedName>
        <fullName evidence="4 7">Signal peptidase I</fullName>
        <ecNumber evidence="3 7">3.4.21.89</ecNumber>
    </recommendedName>
</protein>
<dbReference type="PANTHER" id="PTHR43390:SF1">
    <property type="entry name" value="CHLOROPLAST PROCESSING PEPTIDASE"/>
    <property type="match status" value="1"/>
</dbReference>
<feature type="domain" description="Peptidase S26" evidence="8">
    <location>
        <begin position="54"/>
        <end position="261"/>
    </location>
</feature>
<evidence type="ECO:0000256" key="4">
    <source>
        <dbReference type="ARBA" id="ARBA00019232"/>
    </source>
</evidence>
<dbReference type="CDD" id="cd06530">
    <property type="entry name" value="S26_SPase_I"/>
    <property type="match status" value="1"/>
</dbReference>
<keyword evidence="7" id="KW-1133">Transmembrane helix</keyword>
<dbReference type="SUPFAM" id="SSF51306">
    <property type="entry name" value="LexA/Signal peptidase"/>
    <property type="match status" value="1"/>
</dbReference>
<evidence type="ECO:0000256" key="3">
    <source>
        <dbReference type="ARBA" id="ARBA00013208"/>
    </source>
</evidence>
<feature type="active site" evidence="6">
    <location>
        <position position="136"/>
    </location>
</feature>
<dbReference type="NCBIfam" id="TIGR02227">
    <property type="entry name" value="sigpep_I_bact"/>
    <property type="match status" value="1"/>
</dbReference>
<accession>A0A8I1FXQ5</accession>
<dbReference type="GO" id="GO:0016020">
    <property type="term" value="C:membrane"/>
    <property type="evidence" value="ECO:0007669"/>
    <property type="project" value="UniProtKB-SubCell"/>
</dbReference>
<evidence type="ECO:0000313" key="9">
    <source>
        <dbReference type="EMBL" id="MBJ2258851.1"/>
    </source>
</evidence>
<dbReference type="InterPro" id="IPR019533">
    <property type="entry name" value="Peptidase_S26"/>
</dbReference>
<gene>
    <name evidence="9" type="primary">lepB</name>
    <name evidence="9" type="ORF">JFT45_20305</name>
</gene>
<dbReference type="Proteomes" id="UP000658390">
    <property type="component" value="Unassembled WGS sequence"/>
</dbReference>
<dbReference type="PRINTS" id="PR00727">
    <property type="entry name" value="LEADERPTASE"/>
</dbReference>
<dbReference type="GO" id="GO:0004252">
    <property type="term" value="F:serine-type endopeptidase activity"/>
    <property type="evidence" value="ECO:0007669"/>
    <property type="project" value="InterPro"/>
</dbReference>
<organism evidence="9 10">
    <name type="scientific">Pseudomonas psychrophila</name>
    <dbReference type="NCBI Taxonomy" id="122355"/>
    <lineage>
        <taxon>Bacteria</taxon>
        <taxon>Pseudomonadati</taxon>
        <taxon>Pseudomonadota</taxon>
        <taxon>Gammaproteobacteria</taxon>
        <taxon>Pseudomonadales</taxon>
        <taxon>Pseudomonadaceae</taxon>
        <taxon>Pseudomonas</taxon>
    </lineage>
</organism>
<comment type="catalytic activity">
    <reaction evidence="1 7">
        <text>Cleavage of hydrophobic, N-terminal signal or leader sequences from secreted and periplasmic proteins.</text>
        <dbReference type="EC" id="3.4.21.89"/>
    </reaction>
</comment>
<dbReference type="GO" id="GO:0009003">
    <property type="term" value="F:signal peptidase activity"/>
    <property type="evidence" value="ECO:0007669"/>
    <property type="project" value="UniProtKB-EC"/>
</dbReference>
<keyword evidence="7" id="KW-0645">Protease</keyword>
<dbReference type="AlphaFoldDB" id="A0A8I1FXQ5"/>
<evidence type="ECO:0000256" key="1">
    <source>
        <dbReference type="ARBA" id="ARBA00000677"/>
    </source>
</evidence>
<feature type="transmembrane region" description="Helical" evidence="7">
    <location>
        <begin position="6"/>
        <end position="34"/>
    </location>
</feature>
<dbReference type="InterPro" id="IPR019757">
    <property type="entry name" value="Pept_S26A_signal_pept_1_Lys-AS"/>
</dbReference>
<dbReference type="PROSITE" id="PS00760">
    <property type="entry name" value="SPASE_I_2"/>
    <property type="match status" value="1"/>
</dbReference>
<evidence type="ECO:0000256" key="5">
    <source>
        <dbReference type="ARBA" id="ARBA00022801"/>
    </source>
</evidence>
<evidence type="ECO:0000256" key="6">
    <source>
        <dbReference type="PIRSR" id="PIRSR600223-1"/>
    </source>
</evidence>
<dbReference type="Pfam" id="PF10502">
    <property type="entry name" value="Peptidase_S26"/>
    <property type="match status" value="1"/>
</dbReference>
<evidence type="ECO:0000256" key="7">
    <source>
        <dbReference type="RuleBase" id="RU362042"/>
    </source>
</evidence>
<evidence type="ECO:0000259" key="8">
    <source>
        <dbReference type="Pfam" id="PF10502"/>
    </source>
</evidence>
<reference evidence="9" key="1">
    <citation type="submission" date="2020-12" db="EMBL/GenBank/DDBJ databases">
        <title>Antibiotic resistance and phylogeny of Pseudomonas spp. isolated over three decades from chicken meat in the Norwegian food chain.</title>
        <authorList>
            <person name="Moen B."/>
        </authorList>
    </citation>
    <scope>NUCLEOTIDE SEQUENCE</scope>
    <source>
        <strain evidence="9">MF6762</strain>
    </source>
</reference>
<comment type="subcellular location">
    <subcellularLocation>
        <location evidence="7">Membrane</location>
        <topology evidence="7">Multi-pass membrane protein</topology>
    </subcellularLocation>
</comment>
<dbReference type="PROSITE" id="PS00761">
    <property type="entry name" value="SPASE_I_3"/>
    <property type="match status" value="1"/>
</dbReference>
<name>A0A8I1FXQ5_9PSED</name>